<dbReference type="InterPro" id="IPR050109">
    <property type="entry name" value="HTH-type_TetR-like_transc_reg"/>
</dbReference>
<evidence type="ECO:0000313" key="8">
    <source>
        <dbReference type="Proteomes" id="UP001157126"/>
    </source>
</evidence>
<feature type="domain" description="HTH tetR-type" evidence="6">
    <location>
        <begin position="8"/>
        <end position="68"/>
    </location>
</feature>
<dbReference type="InterPro" id="IPR036271">
    <property type="entry name" value="Tet_transcr_reg_TetR-rel_C_sf"/>
</dbReference>
<evidence type="ECO:0000256" key="4">
    <source>
        <dbReference type="ARBA" id="ARBA00023163"/>
    </source>
</evidence>
<dbReference type="PANTHER" id="PTHR30055">
    <property type="entry name" value="HTH-TYPE TRANSCRIPTIONAL REGULATOR RUTR"/>
    <property type="match status" value="1"/>
</dbReference>
<evidence type="ECO:0000256" key="5">
    <source>
        <dbReference type="PROSITE-ProRule" id="PRU00335"/>
    </source>
</evidence>
<keyword evidence="1" id="KW-0678">Repressor</keyword>
<dbReference type="Proteomes" id="UP001157126">
    <property type="component" value="Unassembled WGS sequence"/>
</dbReference>
<dbReference type="InterPro" id="IPR001647">
    <property type="entry name" value="HTH_TetR"/>
</dbReference>
<evidence type="ECO:0000256" key="1">
    <source>
        <dbReference type="ARBA" id="ARBA00022491"/>
    </source>
</evidence>
<dbReference type="EMBL" id="BSUO01000001">
    <property type="protein sequence ID" value="GMA40959.1"/>
    <property type="molecule type" value="Genomic_DNA"/>
</dbReference>
<evidence type="ECO:0000256" key="2">
    <source>
        <dbReference type="ARBA" id="ARBA00023015"/>
    </source>
</evidence>
<reference evidence="8" key="1">
    <citation type="journal article" date="2019" name="Int. J. Syst. Evol. Microbiol.">
        <title>The Global Catalogue of Microorganisms (GCM) 10K type strain sequencing project: providing services to taxonomists for standard genome sequencing and annotation.</title>
        <authorList>
            <consortium name="The Broad Institute Genomics Platform"/>
            <consortium name="The Broad Institute Genome Sequencing Center for Infectious Disease"/>
            <person name="Wu L."/>
            <person name="Ma J."/>
        </authorList>
    </citation>
    <scope>NUCLEOTIDE SEQUENCE [LARGE SCALE GENOMIC DNA]</scope>
    <source>
        <strain evidence="8">NBRC 113072</strain>
    </source>
</reference>
<keyword evidence="8" id="KW-1185">Reference proteome</keyword>
<dbReference type="InterPro" id="IPR039538">
    <property type="entry name" value="BetI_C"/>
</dbReference>
<dbReference type="SUPFAM" id="SSF46689">
    <property type="entry name" value="Homeodomain-like"/>
    <property type="match status" value="1"/>
</dbReference>
<keyword evidence="4" id="KW-0804">Transcription</keyword>
<feature type="DNA-binding region" description="H-T-H motif" evidence="5">
    <location>
        <begin position="31"/>
        <end position="50"/>
    </location>
</feature>
<dbReference type="PANTHER" id="PTHR30055:SF234">
    <property type="entry name" value="HTH-TYPE TRANSCRIPTIONAL REGULATOR BETI"/>
    <property type="match status" value="1"/>
</dbReference>
<comment type="caution">
    <text evidence="7">The sequence shown here is derived from an EMBL/GenBank/DDBJ whole genome shotgun (WGS) entry which is preliminary data.</text>
</comment>
<keyword evidence="2" id="KW-0805">Transcription regulation</keyword>
<proteinExistence type="predicted"/>
<dbReference type="Pfam" id="PF00440">
    <property type="entry name" value="TetR_N"/>
    <property type="match status" value="1"/>
</dbReference>
<evidence type="ECO:0000313" key="7">
    <source>
        <dbReference type="EMBL" id="GMA40959.1"/>
    </source>
</evidence>
<evidence type="ECO:0000259" key="6">
    <source>
        <dbReference type="PROSITE" id="PS50977"/>
    </source>
</evidence>
<organism evidence="7 8">
    <name type="scientific">Mobilicoccus caccae</name>
    <dbReference type="NCBI Taxonomy" id="1859295"/>
    <lineage>
        <taxon>Bacteria</taxon>
        <taxon>Bacillati</taxon>
        <taxon>Actinomycetota</taxon>
        <taxon>Actinomycetes</taxon>
        <taxon>Micrococcales</taxon>
        <taxon>Dermatophilaceae</taxon>
        <taxon>Mobilicoccus</taxon>
    </lineage>
</organism>
<protein>
    <recommendedName>
        <fullName evidence="6">HTH tetR-type domain-containing protein</fullName>
    </recommendedName>
</protein>
<accession>A0ABQ6ISP4</accession>
<dbReference type="Gene3D" id="1.10.357.10">
    <property type="entry name" value="Tetracycline Repressor, domain 2"/>
    <property type="match status" value="1"/>
</dbReference>
<dbReference type="Pfam" id="PF13977">
    <property type="entry name" value="TetR_C_6"/>
    <property type="match status" value="1"/>
</dbReference>
<dbReference type="SUPFAM" id="SSF48498">
    <property type="entry name" value="Tetracyclin repressor-like, C-terminal domain"/>
    <property type="match status" value="1"/>
</dbReference>
<dbReference type="PROSITE" id="PS50977">
    <property type="entry name" value="HTH_TETR_2"/>
    <property type="match status" value="1"/>
</dbReference>
<dbReference type="RefSeq" id="WP_284304575.1">
    <property type="nucleotide sequence ID" value="NZ_BSUO01000001.1"/>
</dbReference>
<dbReference type="InterPro" id="IPR009057">
    <property type="entry name" value="Homeodomain-like_sf"/>
</dbReference>
<gene>
    <name evidence="7" type="ORF">GCM10025883_30040</name>
</gene>
<evidence type="ECO:0000256" key="3">
    <source>
        <dbReference type="ARBA" id="ARBA00023125"/>
    </source>
</evidence>
<sequence>MPRLVDSEARRRDLAECALAIAESDGLEAVTVAHVARRAGVSVGHVQHWYPAKENLLIATYSAALARSTDRIDDLVTTGESRGATIRDMLGAALAELLPTDETRRGEARVRAQFHSRSVTDARFADTERAAMRLLARRIATALANGYECGETAAGVDPDRAASELLALATGLATLSLTDDHPAEELITARLAELLPHRCRRR</sequence>
<name>A0ABQ6ISP4_9MICO</name>
<keyword evidence="3 5" id="KW-0238">DNA-binding</keyword>